<dbReference type="GO" id="GO:0016020">
    <property type="term" value="C:membrane"/>
    <property type="evidence" value="ECO:0007669"/>
    <property type="project" value="UniProtKB-SubCell"/>
</dbReference>
<dbReference type="GO" id="GO:0046872">
    <property type="term" value="F:metal ion binding"/>
    <property type="evidence" value="ECO:0007669"/>
    <property type="project" value="UniProtKB-KW"/>
</dbReference>
<evidence type="ECO:0000256" key="1">
    <source>
        <dbReference type="ARBA" id="ARBA00001947"/>
    </source>
</evidence>
<keyword evidence="14" id="KW-1185">Reference proteome</keyword>
<dbReference type="InterPro" id="IPR001478">
    <property type="entry name" value="PDZ"/>
</dbReference>
<dbReference type="PANTHER" id="PTHR42837">
    <property type="entry name" value="REGULATOR OF SIGMA-E PROTEASE RSEP"/>
    <property type="match status" value="1"/>
</dbReference>
<organism evidence="13 14">
    <name type="scientific">Consotaella salsifontis</name>
    <dbReference type="NCBI Taxonomy" id="1365950"/>
    <lineage>
        <taxon>Bacteria</taxon>
        <taxon>Pseudomonadati</taxon>
        <taxon>Pseudomonadota</taxon>
        <taxon>Alphaproteobacteria</taxon>
        <taxon>Hyphomicrobiales</taxon>
        <taxon>Aurantimonadaceae</taxon>
        <taxon>Consotaella</taxon>
    </lineage>
</organism>
<dbReference type="SUPFAM" id="SSF50156">
    <property type="entry name" value="PDZ domain-like"/>
    <property type="match status" value="1"/>
</dbReference>
<proteinExistence type="inferred from homology"/>
<evidence type="ECO:0000313" key="14">
    <source>
        <dbReference type="Proteomes" id="UP000190135"/>
    </source>
</evidence>
<dbReference type="RefSeq" id="WP_078709903.1">
    <property type="nucleotide sequence ID" value="NZ_FUXL01000016.1"/>
</dbReference>
<evidence type="ECO:0000259" key="12">
    <source>
        <dbReference type="PROSITE" id="PS50106"/>
    </source>
</evidence>
<dbReference type="AlphaFoldDB" id="A0A1T4T052"/>
<evidence type="ECO:0000256" key="6">
    <source>
        <dbReference type="ARBA" id="ARBA00022801"/>
    </source>
</evidence>
<accession>A0A1T4T052</accession>
<feature type="domain" description="PDZ" evidence="12">
    <location>
        <begin position="138"/>
        <end position="217"/>
    </location>
</feature>
<dbReference type="NCBIfam" id="TIGR00054">
    <property type="entry name" value="RIP metalloprotease RseP"/>
    <property type="match status" value="1"/>
</dbReference>
<dbReference type="Proteomes" id="UP000190135">
    <property type="component" value="Unassembled WGS sequence"/>
</dbReference>
<feature type="transmembrane region" description="Helical" evidence="11">
    <location>
        <begin position="43"/>
        <end position="61"/>
    </location>
</feature>
<dbReference type="GO" id="GO:0004222">
    <property type="term" value="F:metalloendopeptidase activity"/>
    <property type="evidence" value="ECO:0007669"/>
    <property type="project" value="InterPro"/>
</dbReference>
<dbReference type="OrthoDB" id="9782003at2"/>
<dbReference type="InterPro" id="IPR008915">
    <property type="entry name" value="Peptidase_M50"/>
</dbReference>
<dbReference type="STRING" id="1365950.SAMN05428963_11649"/>
<gene>
    <name evidence="13" type="ORF">SAMN05428963_11649</name>
</gene>
<comment type="subcellular location">
    <subcellularLocation>
        <location evidence="2">Membrane</location>
        <topology evidence="2">Multi-pass membrane protein</topology>
    </subcellularLocation>
</comment>
<sequence length="379" mass="40469">MDLSASFGALWDTALIKIVPFLFVLTIIVFFHELGHFLIGRLCGIKVLAFSIGFGPEIVGFNDRRGTRWKLCVIPLGGYVKFLGDENAASVPDQEAVARMSEEEKAGAFPAKGVGARAATVAAGPIANFILAIVIFAGVAFTQGRMVGDPVVASVRPDSPAAMAGFLPGDRVVSANGTKIEYFSDLQRIVSTHANEAMTVVVERDGQPQSLTVTPREEKQTDGFGNEITMPVIGLVTDAARADFRVEKLNFIQSVQYGVSQTWFVTSQTVSFIGGIFDGANGADQIGGPIRIAQVSSQVATLGFAPLLHLAALLSVSIGLLNLLPIPMLDGGHLLFYAIEAARGRPLSEKIQEIGFRIGLALVMLLMVFAFWNDLSGRA</sequence>
<dbReference type="EMBL" id="FUXL01000016">
    <property type="protein sequence ID" value="SKA33631.1"/>
    <property type="molecule type" value="Genomic_DNA"/>
</dbReference>
<evidence type="ECO:0000256" key="11">
    <source>
        <dbReference type="RuleBase" id="RU362031"/>
    </source>
</evidence>
<dbReference type="SMART" id="SM00228">
    <property type="entry name" value="PDZ"/>
    <property type="match status" value="1"/>
</dbReference>
<dbReference type="GO" id="GO:0006508">
    <property type="term" value="P:proteolysis"/>
    <property type="evidence" value="ECO:0007669"/>
    <property type="project" value="UniProtKB-KW"/>
</dbReference>
<dbReference type="PROSITE" id="PS50106">
    <property type="entry name" value="PDZ"/>
    <property type="match status" value="1"/>
</dbReference>
<evidence type="ECO:0000256" key="8">
    <source>
        <dbReference type="ARBA" id="ARBA00022989"/>
    </source>
</evidence>
<evidence type="ECO:0000313" key="13">
    <source>
        <dbReference type="EMBL" id="SKA33631.1"/>
    </source>
</evidence>
<comment type="cofactor">
    <cofactor evidence="1 11">
        <name>Zn(2+)</name>
        <dbReference type="ChEBI" id="CHEBI:29105"/>
    </cofactor>
</comment>
<protein>
    <recommendedName>
        <fullName evidence="11">Zinc metalloprotease</fullName>
        <ecNumber evidence="11">3.4.24.-</ecNumber>
    </recommendedName>
</protein>
<reference evidence="13 14" key="1">
    <citation type="submission" date="2017-02" db="EMBL/GenBank/DDBJ databases">
        <authorList>
            <person name="Peterson S.W."/>
        </authorList>
    </citation>
    <scope>NUCLEOTIDE SEQUENCE [LARGE SCALE GENOMIC DNA]</scope>
    <source>
        <strain evidence="13 14">USBA 369</strain>
    </source>
</reference>
<keyword evidence="7 11" id="KW-0862">Zinc</keyword>
<dbReference type="Pfam" id="PF02163">
    <property type="entry name" value="Peptidase_M50"/>
    <property type="match status" value="1"/>
</dbReference>
<evidence type="ECO:0000256" key="10">
    <source>
        <dbReference type="ARBA" id="ARBA00023136"/>
    </source>
</evidence>
<keyword evidence="9 11" id="KW-0482">Metalloprotease</keyword>
<dbReference type="Gene3D" id="2.30.42.10">
    <property type="match status" value="1"/>
</dbReference>
<keyword evidence="10 11" id="KW-0472">Membrane</keyword>
<evidence type="ECO:0000256" key="3">
    <source>
        <dbReference type="ARBA" id="ARBA00007931"/>
    </source>
</evidence>
<comment type="similarity">
    <text evidence="3 11">Belongs to the peptidase M50B family.</text>
</comment>
<name>A0A1T4T052_9HYPH</name>
<keyword evidence="11" id="KW-0479">Metal-binding</keyword>
<dbReference type="CDD" id="cd23081">
    <property type="entry name" value="cpPDZ_EcRseP-like"/>
    <property type="match status" value="1"/>
</dbReference>
<evidence type="ECO:0000256" key="5">
    <source>
        <dbReference type="ARBA" id="ARBA00022692"/>
    </source>
</evidence>
<feature type="transmembrane region" description="Helical" evidence="11">
    <location>
        <begin position="14"/>
        <end position="31"/>
    </location>
</feature>
<keyword evidence="8 11" id="KW-1133">Transmembrane helix</keyword>
<keyword evidence="4 13" id="KW-0645">Protease</keyword>
<evidence type="ECO:0000256" key="7">
    <source>
        <dbReference type="ARBA" id="ARBA00022833"/>
    </source>
</evidence>
<evidence type="ECO:0000256" key="4">
    <source>
        <dbReference type="ARBA" id="ARBA00022670"/>
    </source>
</evidence>
<evidence type="ECO:0000256" key="2">
    <source>
        <dbReference type="ARBA" id="ARBA00004141"/>
    </source>
</evidence>
<dbReference type="Pfam" id="PF17820">
    <property type="entry name" value="PDZ_6"/>
    <property type="match status" value="1"/>
</dbReference>
<keyword evidence="5 11" id="KW-0812">Transmembrane</keyword>
<dbReference type="CDD" id="cd06163">
    <property type="entry name" value="S2P-M50_PDZ_RseP-like"/>
    <property type="match status" value="1"/>
</dbReference>
<dbReference type="EC" id="3.4.24.-" evidence="11"/>
<dbReference type="InterPro" id="IPR041489">
    <property type="entry name" value="PDZ_6"/>
</dbReference>
<dbReference type="InterPro" id="IPR004387">
    <property type="entry name" value="Pept_M50_Zn"/>
</dbReference>
<feature type="transmembrane region" description="Helical" evidence="11">
    <location>
        <begin position="354"/>
        <end position="372"/>
    </location>
</feature>
<dbReference type="InterPro" id="IPR036034">
    <property type="entry name" value="PDZ_sf"/>
</dbReference>
<feature type="transmembrane region" description="Helical" evidence="11">
    <location>
        <begin position="299"/>
        <end position="318"/>
    </location>
</feature>
<dbReference type="PANTHER" id="PTHR42837:SF2">
    <property type="entry name" value="MEMBRANE METALLOPROTEASE ARASP2, CHLOROPLASTIC-RELATED"/>
    <property type="match status" value="1"/>
</dbReference>
<keyword evidence="6 11" id="KW-0378">Hydrolase</keyword>
<evidence type="ECO:0000256" key="9">
    <source>
        <dbReference type="ARBA" id="ARBA00023049"/>
    </source>
</evidence>
<feature type="transmembrane region" description="Helical" evidence="11">
    <location>
        <begin position="118"/>
        <end position="141"/>
    </location>
</feature>